<dbReference type="InterPro" id="IPR039537">
    <property type="entry name" value="Retrotran_Ty1/copia-like"/>
</dbReference>
<dbReference type="Pfam" id="PF14223">
    <property type="entry name" value="Retrotran_gag_2"/>
    <property type="match status" value="1"/>
</dbReference>
<comment type="caution">
    <text evidence="5">The sequence shown here is derived from an EMBL/GenBank/DDBJ whole genome shotgun (WGS) entry which is preliminary data.</text>
</comment>
<evidence type="ECO:0000256" key="2">
    <source>
        <dbReference type="ARBA" id="ARBA00022801"/>
    </source>
</evidence>
<dbReference type="InterPro" id="IPR057670">
    <property type="entry name" value="SH3_retrovirus"/>
</dbReference>
<gene>
    <name evidence="5" type="ORF">F3Y22_tig00116983pilonHSYRG00134</name>
</gene>
<dbReference type="InterPro" id="IPR036397">
    <property type="entry name" value="RNaseH_sf"/>
</dbReference>
<evidence type="ECO:0000256" key="3">
    <source>
        <dbReference type="SAM" id="MobiDB-lite"/>
    </source>
</evidence>
<dbReference type="GO" id="GO:0003676">
    <property type="term" value="F:nucleic acid binding"/>
    <property type="evidence" value="ECO:0007669"/>
    <property type="project" value="InterPro"/>
</dbReference>
<dbReference type="SUPFAM" id="SSF53098">
    <property type="entry name" value="Ribonuclease H-like"/>
    <property type="match status" value="1"/>
</dbReference>
<dbReference type="Gene3D" id="3.30.420.10">
    <property type="entry name" value="Ribonuclease H-like superfamily/Ribonuclease H"/>
    <property type="match status" value="1"/>
</dbReference>
<dbReference type="CDD" id="cd09272">
    <property type="entry name" value="RNase_HI_RT_Ty1"/>
    <property type="match status" value="1"/>
</dbReference>
<dbReference type="Pfam" id="PF13976">
    <property type="entry name" value="gag_pre-integrs"/>
    <property type="match status" value="1"/>
</dbReference>
<keyword evidence="2" id="KW-0378">Hydrolase</keyword>
<dbReference type="PANTHER" id="PTHR42648">
    <property type="entry name" value="TRANSPOSASE, PUTATIVE-RELATED"/>
    <property type="match status" value="1"/>
</dbReference>
<dbReference type="PROSITE" id="PS50994">
    <property type="entry name" value="INTEGRASE"/>
    <property type="match status" value="1"/>
</dbReference>
<feature type="region of interest" description="Disordered" evidence="3">
    <location>
        <begin position="642"/>
        <end position="688"/>
    </location>
</feature>
<dbReference type="GO" id="GO:0016787">
    <property type="term" value="F:hydrolase activity"/>
    <property type="evidence" value="ECO:0007669"/>
    <property type="project" value="UniProtKB-KW"/>
</dbReference>
<accession>A0A6A2WSU7</accession>
<sequence>MTNMIQPQIPRLTKTNYGNWSIQMKALLGSQDCWDIIEDGYTEPENAAAEAVLANEEKKVLKESRRKDKRALFFIFQGVDESTFEKISDAKTAKQAWEILQKSLQGAEKAKKVRLQTLRAEFEMLKMKNTENIDDYISRVKTVVNEMKRNGESLDDVRVMEKILRLLTRKFDYVVVAIEESKDLSQISIDELVGSLQAHEQKIKQNEDSENLEQALQSKMNVNEGEASSSYTQGRGNRGGYRGRYRGGRGTRGRGDVYYVPALKSNIISLGQLLEKGYEVQMKNRSLAIKNKEGELIAQADMTRNRLFTIDIESGKVKCMKTAIKDDSWLWHLRYGHLGFSGLKLLSKTSMVKGLPEINPPNQLCEACIKGKQHRQSFKVGRSGRAQRLLEIVHTDIAGPFDIPSLGGNRYYLTFIDDFSRKCWIYILKEKSEALEKLKEFKAMAEKQSGQYLKILRSDRGGEYTSKLFEEFCKEHGIIHQLTARYTPQQNGVAERKNRTILDMARSMIKGKQLPRNFWAEAVRCAVYLLNRCPTKSVKYMTPNEAWSGQKPGVGHFKIFGCIAYAHVPEHTRKKLDDRGEKCIFIGYDERSKAYRLYNPLTKKIIISRDVEFDEADYWRWSEEEKKVEGLFFEDKDGDLINQDEQADDQDPRQNLPSSSSSSSDASNIIEDPEAPPTELQRSTRERRMPERYNDYELNNVSLFCLLVNSDPITYEEAVEDDKWRNAMDEEIASIERNDTWELTRQPEGHNPIGVKWVYKTKINKEGNVEKYKARLVVKGYKQRQGIDYDEVFAPVARIETIRLLTAVATQKGWKIYQMDVKSAFLNGYLEEEVYIEQPPGYIRKGHEDKVYRLKKALYGLKQAPRAWNTRIDEYFQRNGFMKSPYEHALYTKKNEDGDIMIVCLYVDDMIFTGNNPGMFNDFKKAMTKEFEMTDIGEMSYFLGVEVKQMQEGIFITKKYAEEILRKFRMEDCKPVATPAEPGVKLSVNSTREQVNPTLFKSIVGSLRYLTITRPDITYAVGLVSRFMEHPKQDHWSAAKRILRYVKGTTGHGLFYMHSENSKLVGYSDSDYGGDLDDQKSTTGYLFHIGSAVFSWSSKKQQTVALSTCEAEYIAAAACTCQAMWLRNILNELNLAQEEPTTIYVDNKSTISLAKNPVSHSRSNHIDTKYHFIREQVKNKNVELIYCRTEDQLADIFTKPLRAYIFNRLKEKLGMESRV</sequence>
<reference evidence="5" key="1">
    <citation type="submission" date="2019-09" db="EMBL/GenBank/DDBJ databases">
        <title>Draft genome information of white flower Hibiscus syriacus.</title>
        <authorList>
            <person name="Kim Y.-M."/>
        </authorList>
    </citation>
    <scope>NUCLEOTIDE SEQUENCE [LARGE SCALE GENOMIC DNA]</scope>
    <source>
        <strain evidence="5">YM2019G1</strain>
    </source>
</reference>
<dbReference type="Pfam" id="PF07727">
    <property type="entry name" value="RVT_2"/>
    <property type="match status" value="1"/>
</dbReference>
<dbReference type="SUPFAM" id="SSF56672">
    <property type="entry name" value="DNA/RNA polymerases"/>
    <property type="match status" value="1"/>
</dbReference>
<dbReference type="InterPro" id="IPR012337">
    <property type="entry name" value="RNaseH-like_sf"/>
</dbReference>
<dbReference type="EMBL" id="VEPZ02001755">
    <property type="protein sequence ID" value="KAE8657760.1"/>
    <property type="molecule type" value="Genomic_DNA"/>
</dbReference>
<dbReference type="GO" id="GO:0046872">
    <property type="term" value="F:metal ion binding"/>
    <property type="evidence" value="ECO:0007669"/>
    <property type="project" value="UniProtKB-KW"/>
</dbReference>
<keyword evidence="6" id="KW-1185">Reference proteome</keyword>
<dbReference type="InterPro" id="IPR001584">
    <property type="entry name" value="Integrase_cat-core"/>
</dbReference>
<feature type="compositionally biased region" description="Polar residues" evidence="3">
    <location>
        <begin position="220"/>
        <end position="233"/>
    </location>
</feature>
<dbReference type="InterPro" id="IPR013103">
    <property type="entry name" value="RVT_2"/>
</dbReference>
<evidence type="ECO:0000313" key="6">
    <source>
        <dbReference type="Proteomes" id="UP000436088"/>
    </source>
</evidence>
<evidence type="ECO:0000313" key="5">
    <source>
        <dbReference type="EMBL" id="KAE8657760.1"/>
    </source>
</evidence>
<dbReference type="InterPro" id="IPR025724">
    <property type="entry name" value="GAG-pre-integrase_dom"/>
</dbReference>
<proteinExistence type="predicted"/>
<organism evidence="5 6">
    <name type="scientific">Hibiscus syriacus</name>
    <name type="common">Rose of Sharon</name>
    <dbReference type="NCBI Taxonomy" id="106335"/>
    <lineage>
        <taxon>Eukaryota</taxon>
        <taxon>Viridiplantae</taxon>
        <taxon>Streptophyta</taxon>
        <taxon>Embryophyta</taxon>
        <taxon>Tracheophyta</taxon>
        <taxon>Spermatophyta</taxon>
        <taxon>Magnoliopsida</taxon>
        <taxon>eudicotyledons</taxon>
        <taxon>Gunneridae</taxon>
        <taxon>Pentapetalae</taxon>
        <taxon>rosids</taxon>
        <taxon>malvids</taxon>
        <taxon>Malvales</taxon>
        <taxon>Malvaceae</taxon>
        <taxon>Malvoideae</taxon>
        <taxon>Hibiscus</taxon>
    </lineage>
</organism>
<feature type="region of interest" description="Disordered" evidence="3">
    <location>
        <begin position="220"/>
        <end position="248"/>
    </location>
</feature>
<keyword evidence="1" id="KW-0479">Metal-binding</keyword>
<protein>
    <recommendedName>
        <fullName evidence="4">Integrase catalytic domain-containing protein</fullName>
    </recommendedName>
</protein>
<dbReference type="Pfam" id="PF00665">
    <property type="entry name" value="rve"/>
    <property type="match status" value="1"/>
</dbReference>
<dbReference type="PANTHER" id="PTHR42648:SF18">
    <property type="entry name" value="RETROTRANSPOSON, UNCLASSIFIED-LIKE PROTEIN"/>
    <property type="match status" value="1"/>
</dbReference>
<evidence type="ECO:0000256" key="1">
    <source>
        <dbReference type="ARBA" id="ARBA00022723"/>
    </source>
</evidence>
<name>A0A6A2WSU7_HIBSY</name>
<dbReference type="Proteomes" id="UP000436088">
    <property type="component" value="Unassembled WGS sequence"/>
</dbReference>
<evidence type="ECO:0000259" key="4">
    <source>
        <dbReference type="PROSITE" id="PS50994"/>
    </source>
</evidence>
<dbReference type="Pfam" id="PF25597">
    <property type="entry name" value="SH3_retrovirus"/>
    <property type="match status" value="1"/>
</dbReference>
<dbReference type="AlphaFoldDB" id="A0A6A2WSU7"/>
<dbReference type="GO" id="GO:0015074">
    <property type="term" value="P:DNA integration"/>
    <property type="evidence" value="ECO:0007669"/>
    <property type="project" value="InterPro"/>
</dbReference>
<feature type="domain" description="Integrase catalytic" evidence="4">
    <location>
        <begin position="385"/>
        <end position="551"/>
    </location>
</feature>
<dbReference type="InterPro" id="IPR043502">
    <property type="entry name" value="DNA/RNA_pol_sf"/>
</dbReference>